<comment type="similarity">
    <text evidence="1">Belongs to the peptidase M16 family.</text>
</comment>
<protein>
    <recommendedName>
        <fullName evidence="6">Peptidase M16 N-terminal domain-containing protein</fullName>
    </recommendedName>
</protein>
<dbReference type="InterPro" id="IPR007863">
    <property type="entry name" value="Peptidase_M16_C"/>
</dbReference>
<dbReference type="PANTHER" id="PTHR11851:SF49">
    <property type="entry name" value="MITOCHONDRIAL-PROCESSING PEPTIDASE SUBUNIT ALPHA"/>
    <property type="match status" value="1"/>
</dbReference>
<evidence type="ECO:0000259" key="3">
    <source>
        <dbReference type="Pfam" id="PF05193"/>
    </source>
</evidence>
<proteinExistence type="inferred from homology"/>
<evidence type="ECO:0000256" key="1">
    <source>
        <dbReference type="ARBA" id="ARBA00007261"/>
    </source>
</evidence>
<dbReference type="PANTHER" id="PTHR11851">
    <property type="entry name" value="METALLOPROTEASE"/>
    <property type="match status" value="1"/>
</dbReference>
<evidence type="ECO:0000313" key="5">
    <source>
        <dbReference type="Proteomes" id="UP000092952"/>
    </source>
</evidence>
<keyword evidence="5" id="KW-1185">Reference proteome</keyword>
<dbReference type="Pfam" id="PF05193">
    <property type="entry name" value="Peptidase_M16_C"/>
    <property type="match status" value="1"/>
</dbReference>
<evidence type="ECO:0000313" key="4">
    <source>
        <dbReference type="EMBL" id="ANX03158.1"/>
    </source>
</evidence>
<accession>A0A1B1YQU8</accession>
<evidence type="ECO:0000259" key="2">
    <source>
        <dbReference type="Pfam" id="PF00675"/>
    </source>
</evidence>
<name>A0A1B1YQU8_9GAMM</name>
<dbReference type="InterPro" id="IPR011249">
    <property type="entry name" value="Metalloenz_LuxS/M16"/>
</dbReference>
<dbReference type="STRING" id="1810504.PG2T_02435"/>
<dbReference type="Pfam" id="PF00675">
    <property type="entry name" value="Peptidase_M16"/>
    <property type="match status" value="1"/>
</dbReference>
<gene>
    <name evidence="4" type="ORF">PG2T_02435</name>
</gene>
<feature type="domain" description="Peptidase M16 C-terminal" evidence="3">
    <location>
        <begin position="183"/>
        <end position="331"/>
    </location>
</feature>
<reference evidence="5" key="1">
    <citation type="submission" date="2016-03" db="EMBL/GenBank/DDBJ databases">
        <title>Complete genome sequence of Solimmundus cernigliae, representing a novel lineage of polycyclic aromatic hydrocarbon degraders within the Gammaproteobacteria.</title>
        <authorList>
            <person name="Singleton D.R."/>
            <person name="Dickey A.N."/>
            <person name="Scholl E.H."/>
            <person name="Wright F.A."/>
            <person name="Aitken M.D."/>
        </authorList>
    </citation>
    <scope>NUCLEOTIDE SEQUENCE [LARGE SCALE GENOMIC DNA]</scope>
    <source>
        <strain evidence="5">TR3.2</strain>
    </source>
</reference>
<dbReference type="SUPFAM" id="SSF63411">
    <property type="entry name" value="LuxS/MPP-like metallohydrolase"/>
    <property type="match status" value="2"/>
</dbReference>
<dbReference type="AlphaFoldDB" id="A0A1B1YQU8"/>
<dbReference type="InterPro" id="IPR011765">
    <property type="entry name" value="Pept_M16_N"/>
</dbReference>
<dbReference type="RefSeq" id="WP_068802666.1">
    <property type="nucleotide sequence ID" value="NZ_CP014671.1"/>
</dbReference>
<dbReference type="Gene3D" id="3.30.830.10">
    <property type="entry name" value="Metalloenzyme, LuxS/M16 peptidase-like"/>
    <property type="match status" value="2"/>
</dbReference>
<sequence length="379" mass="39735">MPHPAATTTQTLPNAGRITFDPRPQAASVAVVLRLAGGTREETAADAGHLHLLEHLLLRRTARADSSALARRVMALGGMVNAETGREHLALMGRAPAALASALADLLVECLCEPAFDETDLALELGVIEAERTFVGHTPPDESLIRLAWPQHPLGRLLLPADPAPANPAALQRLWARQCVGTRLGVAVVGAFDVAAVEAALAPLAKLPAGTAPDWGAPPQFVPGRYGDLCEERPASLLWALPCTPYDRVNTAGWELTATVLEFTLAAALRDTGLAYACAVWPEVYSDTGLIAVQVSTVPGRVAACADAVNACLDTLCKTGPAPELLSLARAARSARAALARDHLEDRARALTQHPPGIDPAPGQRIVLPPAGCVLQIVV</sequence>
<organism evidence="4 5">
    <name type="scientific">Immundisolibacter cernigliae</name>
    <dbReference type="NCBI Taxonomy" id="1810504"/>
    <lineage>
        <taxon>Bacteria</taxon>
        <taxon>Pseudomonadati</taxon>
        <taxon>Pseudomonadota</taxon>
        <taxon>Gammaproteobacteria</taxon>
        <taxon>Immundisolibacterales</taxon>
        <taxon>Immundisolibacteraceae</taxon>
        <taxon>Immundisolibacter</taxon>
    </lineage>
</organism>
<dbReference type="EMBL" id="CP014671">
    <property type="protein sequence ID" value="ANX03158.1"/>
    <property type="molecule type" value="Genomic_DNA"/>
</dbReference>
<dbReference type="InterPro" id="IPR050361">
    <property type="entry name" value="MPP/UQCRC_Complex"/>
</dbReference>
<dbReference type="Proteomes" id="UP000092952">
    <property type="component" value="Chromosome"/>
</dbReference>
<evidence type="ECO:0008006" key="6">
    <source>
        <dbReference type="Google" id="ProtNLM"/>
    </source>
</evidence>
<dbReference type="GO" id="GO:0046872">
    <property type="term" value="F:metal ion binding"/>
    <property type="evidence" value="ECO:0007669"/>
    <property type="project" value="InterPro"/>
</dbReference>
<feature type="domain" description="Peptidase M16 N-terminal" evidence="2">
    <location>
        <begin position="23"/>
        <end position="156"/>
    </location>
</feature>
<dbReference type="KEGG" id="gbi:PG2T_02435"/>
<dbReference type="InParanoid" id="A0A1B1YQU8"/>